<evidence type="ECO:0000313" key="13">
    <source>
        <dbReference type="EMBL" id="KRX01911.1"/>
    </source>
</evidence>
<dbReference type="GO" id="GO:0030150">
    <property type="term" value="P:protein import into mitochondrial matrix"/>
    <property type="evidence" value="ECO:0007669"/>
    <property type="project" value="TreeGrafter"/>
</dbReference>
<feature type="compositionally biased region" description="Basic and acidic residues" evidence="11">
    <location>
        <begin position="173"/>
        <end position="185"/>
    </location>
</feature>
<name>A0A0V0QIB4_PSEPJ</name>
<keyword evidence="6" id="KW-0653">Protein transport</keyword>
<feature type="transmembrane region" description="Helical" evidence="12">
    <location>
        <begin position="110"/>
        <end position="131"/>
    </location>
</feature>
<evidence type="ECO:0000256" key="12">
    <source>
        <dbReference type="SAM" id="Phobius"/>
    </source>
</evidence>
<evidence type="ECO:0000256" key="11">
    <source>
        <dbReference type="SAM" id="MobiDB-lite"/>
    </source>
</evidence>
<keyword evidence="8" id="KW-0811">Translocation</keyword>
<feature type="transmembrane region" description="Helical" evidence="12">
    <location>
        <begin position="58"/>
        <end position="79"/>
    </location>
</feature>
<reference evidence="13 14" key="1">
    <citation type="journal article" date="2015" name="Sci. Rep.">
        <title>Genome of the facultative scuticociliatosis pathogen Pseudocohnilembus persalinus provides insight into its virulence through horizontal gene transfer.</title>
        <authorList>
            <person name="Xiong J."/>
            <person name="Wang G."/>
            <person name="Cheng J."/>
            <person name="Tian M."/>
            <person name="Pan X."/>
            <person name="Warren A."/>
            <person name="Jiang C."/>
            <person name="Yuan D."/>
            <person name="Miao W."/>
        </authorList>
    </citation>
    <scope>NUCLEOTIDE SEQUENCE [LARGE SCALE GENOMIC DNA]</scope>
    <source>
        <strain evidence="13">36N120E</strain>
    </source>
</reference>
<evidence type="ECO:0000256" key="8">
    <source>
        <dbReference type="ARBA" id="ARBA00023010"/>
    </source>
</evidence>
<keyword evidence="4 12" id="KW-0812">Transmembrane</keyword>
<protein>
    <recommendedName>
        <fullName evidence="15">Tim17/Tim22/Tim23/Pmp24 family</fullName>
    </recommendedName>
</protein>
<gene>
    <name evidence="13" type="ORF">PPERSA_05750</name>
</gene>
<dbReference type="PANTHER" id="PTHR10485:SF0">
    <property type="entry name" value="AT05822P-RELATED"/>
    <property type="match status" value="1"/>
</dbReference>
<keyword evidence="9" id="KW-0496">Mitochondrion</keyword>
<comment type="similarity">
    <text evidence="2">Belongs to the Tim17/Tim22/Tim23 family.</text>
</comment>
<evidence type="ECO:0000256" key="10">
    <source>
        <dbReference type="ARBA" id="ARBA00023136"/>
    </source>
</evidence>
<keyword evidence="5" id="KW-0999">Mitochondrion inner membrane</keyword>
<evidence type="ECO:0000256" key="6">
    <source>
        <dbReference type="ARBA" id="ARBA00022927"/>
    </source>
</evidence>
<evidence type="ECO:0000256" key="9">
    <source>
        <dbReference type="ARBA" id="ARBA00023128"/>
    </source>
</evidence>
<evidence type="ECO:0000256" key="2">
    <source>
        <dbReference type="ARBA" id="ARBA00008444"/>
    </source>
</evidence>
<dbReference type="OrthoDB" id="2261329at2759"/>
<evidence type="ECO:0008006" key="15">
    <source>
        <dbReference type="Google" id="ProtNLM"/>
    </source>
</evidence>
<evidence type="ECO:0000256" key="5">
    <source>
        <dbReference type="ARBA" id="ARBA00022792"/>
    </source>
</evidence>
<comment type="subcellular location">
    <subcellularLocation>
        <location evidence="1">Mitochondrion inner membrane</location>
        <topology evidence="1">Multi-pass membrane protein</topology>
    </subcellularLocation>
</comment>
<keyword evidence="10 12" id="KW-0472">Membrane</keyword>
<evidence type="ECO:0000256" key="1">
    <source>
        <dbReference type="ARBA" id="ARBA00004448"/>
    </source>
</evidence>
<dbReference type="Pfam" id="PF02466">
    <property type="entry name" value="Tim17"/>
    <property type="match status" value="1"/>
</dbReference>
<dbReference type="GO" id="GO:0005744">
    <property type="term" value="C:TIM23 mitochondrial import inner membrane translocase complex"/>
    <property type="evidence" value="ECO:0007669"/>
    <property type="project" value="TreeGrafter"/>
</dbReference>
<evidence type="ECO:0000313" key="14">
    <source>
        <dbReference type="Proteomes" id="UP000054937"/>
    </source>
</evidence>
<accession>A0A0V0QIB4</accession>
<keyword evidence="3" id="KW-0813">Transport</keyword>
<keyword evidence="7 12" id="KW-1133">Transmembrane helix</keyword>
<dbReference type="Proteomes" id="UP000054937">
    <property type="component" value="Unassembled WGS sequence"/>
</dbReference>
<keyword evidence="14" id="KW-1185">Reference proteome</keyword>
<sequence>MSMREQPCPYRIIDDCGGAFSMGCVAGCVAYFIKGMWFSPKSERFYGGIQLLKKRAPILGGSFAMWGGLFSLTECTLIHLRQKEDWINPVVGGFVSGGLLAGRAGPKIAFRNALFGGLILGCIQMVEVGMIKYQMRQQMKMQAEQQEMEAKQQLELLKERNPSMYAQIVMQKQKREEQKRQEESLKQNSGIFGSNNQQSIQNNQDGLQLKTY</sequence>
<dbReference type="PANTHER" id="PTHR10485">
    <property type="entry name" value="MITOCHONDRIAL IMPORT INNER MEMBRANE TRANSLOCASE SUBUNIT TIM-17"/>
    <property type="match status" value="1"/>
</dbReference>
<comment type="caution">
    <text evidence="13">The sequence shown here is derived from an EMBL/GenBank/DDBJ whole genome shotgun (WGS) entry which is preliminary data.</text>
</comment>
<dbReference type="FunCoup" id="A0A0V0QIB4">
    <property type="interactions" value="196"/>
</dbReference>
<feature type="transmembrane region" description="Helical" evidence="12">
    <location>
        <begin position="86"/>
        <end position="104"/>
    </location>
</feature>
<evidence type="ECO:0000256" key="4">
    <source>
        <dbReference type="ARBA" id="ARBA00022692"/>
    </source>
</evidence>
<dbReference type="OMA" id="WEPCPWR"/>
<organism evidence="13 14">
    <name type="scientific">Pseudocohnilembus persalinus</name>
    <name type="common">Ciliate</name>
    <dbReference type="NCBI Taxonomy" id="266149"/>
    <lineage>
        <taxon>Eukaryota</taxon>
        <taxon>Sar</taxon>
        <taxon>Alveolata</taxon>
        <taxon>Ciliophora</taxon>
        <taxon>Intramacronucleata</taxon>
        <taxon>Oligohymenophorea</taxon>
        <taxon>Scuticociliatia</taxon>
        <taxon>Philasterida</taxon>
        <taxon>Pseudocohnilembidae</taxon>
        <taxon>Pseudocohnilembus</taxon>
    </lineage>
</organism>
<feature type="transmembrane region" description="Helical" evidence="12">
    <location>
        <begin position="12"/>
        <end position="38"/>
    </location>
</feature>
<dbReference type="AlphaFoldDB" id="A0A0V0QIB4"/>
<feature type="region of interest" description="Disordered" evidence="11">
    <location>
        <begin position="172"/>
        <end position="212"/>
    </location>
</feature>
<evidence type="ECO:0000256" key="3">
    <source>
        <dbReference type="ARBA" id="ARBA00022448"/>
    </source>
</evidence>
<dbReference type="EMBL" id="LDAU01000161">
    <property type="protein sequence ID" value="KRX01911.1"/>
    <property type="molecule type" value="Genomic_DNA"/>
</dbReference>
<proteinExistence type="inferred from homology"/>
<evidence type="ECO:0000256" key="7">
    <source>
        <dbReference type="ARBA" id="ARBA00022989"/>
    </source>
</evidence>
<dbReference type="InParanoid" id="A0A0V0QIB4"/>
<feature type="compositionally biased region" description="Low complexity" evidence="11">
    <location>
        <begin position="194"/>
        <end position="204"/>
    </location>
</feature>
<dbReference type="GO" id="GO:0008320">
    <property type="term" value="F:protein transmembrane transporter activity"/>
    <property type="evidence" value="ECO:0007669"/>
    <property type="project" value="TreeGrafter"/>
</dbReference>